<evidence type="ECO:0000259" key="1">
    <source>
        <dbReference type="Pfam" id="PF10057"/>
    </source>
</evidence>
<keyword evidence="3" id="KW-1185">Reference proteome</keyword>
<dbReference type="Proteomes" id="UP000030153">
    <property type="component" value="Unassembled WGS sequence"/>
</dbReference>
<dbReference type="eggNOG" id="COG5609">
    <property type="taxonomic scope" value="Bacteria"/>
</dbReference>
<feature type="domain" description="Na+-translocating membrane potential-generating system MpsC" evidence="1">
    <location>
        <begin position="4"/>
        <end position="110"/>
    </location>
</feature>
<comment type="caution">
    <text evidence="2">The sequence shown here is derived from an EMBL/GenBank/DDBJ whole genome shotgun (WGS) entry which is preliminary data.</text>
</comment>
<proteinExistence type="predicted"/>
<evidence type="ECO:0000313" key="2">
    <source>
        <dbReference type="EMBL" id="KGP91066.1"/>
    </source>
</evidence>
<sequence length="232" mass="27277">MEEKSVQAELASYTGKLLREHYGKGPASVYVSIKHPFITFYLRDFLTPTERVLRSQGHDRKVEETRDLLMKEVLHELKATLTVVADLHVENLYYDWSLENRTGIILGVLSEDKANKDEHFDEYPAKGKLHEEINRVSRQVEKEPEETNSLYLNDRTLVIQRKGILVDIEKELIRSGYEQPLRLSKRRLEKDMLDRRLYESILGVTIIDLFVDWDFQLDQSFITLIIQKNKPM</sequence>
<dbReference type="InterPro" id="IPR018745">
    <property type="entry name" value="MpsC"/>
</dbReference>
<accession>A0A0A2UX12</accession>
<name>A0A0A2UX12_9BACI</name>
<dbReference type="AlphaFoldDB" id="A0A0A2UX12"/>
<dbReference type="STRING" id="1385513.N780_17570"/>
<gene>
    <name evidence="2" type="ORF">N780_17570</name>
</gene>
<protein>
    <recommendedName>
        <fullName evidence="1">Na+-translocating membrane potential-generating system MpsC domain-containing protein</fullName>
    </recommendedName>
</protein>
<dbReference type="EMBL" id="AVBG01000008">
    <property type="protein sequence ID" value="KGP91066.1"/>
    <property type="molecule type" value="Genomic_DNA"/>
</dbReference>
<feature type="domain" description="Na+-translocating membrane potential-generating system MpsC" evidence="1">
    <location>
        <begin position="133"/>
        <end position="226"/>
    </location>
</feature>
<dbReference type="RefSeq" id="WP_036784122.1">
    <property type="nucleotide sequence ID" value="NZ_AVBG01000008.1"/>
</dbReference>
<organism evidence="2 3">
    <name type="scientific">Pontibacillus chungwhensis BH030062</name>
    <dbReference type="NCBI Taxonomy" id="1385513"/>
    <lineage>
        <taxon>Bacteria</taxon>
        <taxon>Bacillati</taxon>
        <taxon>Bacillota</taxon>
        <taxon>Bacilli</taxon>
        <taxon>Bacillales</taxon>
        <taxon>Bacillaceae</taxon>
        <taxon>Pontibacillus</taxon>
    </lineage>
</organism>
<reference evidence="2 3" key="1">
    <citation type="submission" date="2013-08" db="EMBL/GenBank/DDBJ databases">
        <title>Genome of Pontibacillus chungwhensis.</title>
        <authorList>
            <person name="Wang Q."/>
            <person name="Wang G."/>
        </authorList>
    </citation>
    <scope>NUCLEOTIDE SEQUENCE [LARGE SCALE GENOMIC DNA]</scope>
    <source>
        <strain evidence="2 3">BH030062</strain>
    </source>
</reference>
<evidence type="ECO:0000313" key="3">
    <source>
        <dbReference type="Proteomes" id="UP000030153"/>
    </source>
</evidence>
<dbReference type="Pfam" id="PF10057">
    <property type="entry name" value="MpsC"/>
    <property type="match status" value="2"/>
</dbReference>
<dbReference type="OrthoDB" id="2677857at2"/>